<keyword evidence="1 4" id="KW-0799">Topoisomerase</keyword>
<dbReference type="Gene3D" id="3.30.1360.40">
    <property type="match status" value="1"/>
</dbReference>
<dbReference type="Proteomes" id="UP000076420">
    <property type="component" value="Unassembled WGS sequence"/>
</dbReference>
<evidence type="ECO:0000256" key="2">
    <source>
        <dbReference type="ARBA" id="ARBA00023125"/>
    </source>
</evidence>
<dbReference type="GO" id="GO:0003677">
    <property type="term" value="F:DNA binding"/>
    <property type="evidence" value="ECO:0007669"/>
    <property type="project" value="UniProtKB-UniRule"/>
</dbReference>
<dbReference type="InterPro" id="IPR013758">
    <property type="entry name" value="Topo_IIA_A/C_ab"/>
</dbReference>
<accession>A0A2C9JR33</accession>
<name>A0A2C9JR33_BIOGL</name>
<evidence type="ECO:0000256" key="1">
    <source>
        <dbReference type="ARBA" id="ARBA00023029"/>
    </source>
</evidence>
<dbReference type="STRING" id="6526.A0A2C9JR33"/>
<organism evidence="6 7">
    <name type="scientific">Biomphalaria glabrata</name>
    <name type="common">Bloodfluke planorb</name>
    <name type="synonym">Freshwater snail</name>
    <dbReference type="NCBI Taxonomy" id="6526"/>
    <lineage>
        <taxon>Eukaryota</taxon>
        <taxon>Metazoa</taxon>
        <taxon>Spiralia</taxon>
        <taxon>Lophotrochozoa</taxon>
        <taxon>Mollusca</taxon>
        <taxon>Gastropoda</taxon>
        <taxon>Heterobranchia</taxon>
        <taxon>Euthyneura</taxon>
        <taxon>Panpulmonata</taxon>
        <taxon>Hygrophila</taxon>
        <taxon>Lymnaeoidea</taxon>
        <taxon>Planorbidae</taxon>
        <taxon>Biomphalaria</taxon>
    </lineage>
</organism>
<dbReference type="PROSITE" id="PS52040">
    <property type="entry name" value="TOPO_IIA"/>
    <property type="match status" value="1"/>
</dbReference>
<evidence type="ECO:0000313" key="6">
    <source>
        <dbReference type="EnsemblMetazoa" id="BGLB006634-PB"/>
    </source>
</evidence>
<dbReference type="AlphaFoldDB" id="A0A2C9JR33"/>
<keyword evidence="3 4" id="KW-0413">Isomerase</keyword>
<reference evidence="6" key="1">
    <citation type="submission" date="2020-05" db="UniProtKB">
        <authorList>
            <consortium name="EnsemblMetazoa"/>
        </authorList>
    </citation>
    <scope>IDENTIFICATION</scope>
    <source>
        <strain evidence="6">BB02</strain>
    </source>
</reference>
<dbReference type="InterPro" id="IPR050220">
    <property type="entry name" value="Type_II_DNA_Topoisomerases"/>
</dbReference>
<comment type="catalytic activity">
    <reaction evidence="4">
        <text>ATP-dependent breakage, passage and rejoining of double-stranded DNA.</text>
        <dbReference type="EC" id="5.6.2.2"/>
    </reaction>
</comment>
<dbReference type="InterPro" id="IPR002205">
    <property type="entry name" value="Topo_IIA_dom_A"/>
</dbReference>
<evidence type="ECO:0000256" key="3">
    <source>
        <dbReference type="ARBA" id="ARBA00023235"/>
    </source>
</evidence>
<dbReference type="GO" id="GO:0003918">
    <property type="term" value="F:DNA topoisomerase type II (double strand cut, ATP-hydrolyzing) activity"/>
    <property type="evidence" value="ECO:0007669"/>
    <property type="project" value="UniProtKB-EC"/>
</dbReference>
<gene>
    <name evidence="6" type="primary">106064453</name>
</gene>
<sequence length="325" mass="36168">MSAQLISVHGNNGSIDGDSPAAMRYTEAKLSEISEYIVGHLDKKITTFQNNFDDAEEEPTVFPTFIPNLLVNGATGIAAGYATDIPPHNLTEVINAIIYCLHHQNFSIDNVLDIIQGPDFPTGGEIIATKEQLKEIYSTGKGKIFNQAKTTIIATKKGYQIVIDELPFNVIKKTTDFIANDIVDSILTKGLPTGVDNSYQLYNFLETVTSDEINEFLDNQVVHKNSEIDRIVNLLDGVYYGYTGYSGANNDVIGKFLLFNHQKYAKITSDTMLESLDEALVNVQGYKTAEVKDLLSLVAKDSEEFLKFKNIQFELLVNRFEEILS</sequence>
<protein>
    <recommendedName>
        <fullName evidence="5">Topo IIA-type catalytic domain-containing protein</fullName>
    </recommendedName>
</protein>
<dbReference type="VEuPathDB" id="VectorBase:BGLB006634"/>
<dbReference type="GO" id="GO:0009330">
    <property type="term" value="C:DNA topoisomerase type II (double strand cut, ATP-hydrolyzing) complex"/>
    <property type="evidence" value="ECO:0007669"/>
    <property type="project" value="TreeGrafter"/>
</dbReference>
<dbReference type="GO" id="GO:0005524">
    <property type="term" value="F:ATP binding"/>
    <property type="evidence" value="ECO:0007669"/>
    <property type="project" value="InterPro"/>
</dbReference>
<dbReference type="Gene3D" id="3.90.199.10">
    <property type="entry name" value="Topoisomerase II, domain 5"/>
    <property type="match status" value="1"/>
</dbReference>
<dbReference type="GO" id="GO:0006265">
    <property type="term" value="P:DNA topological change"/>
    <property type="evidence" value="ECO:0007669"/>
    <property type="project" value="UniProtKB-UniRule"/>
</dbReference>
<keyword evidence="2 4" id="KW-0238">DNA-binding</keyword>
<dbReference type="PANTHER" id="PTHR43493">
    <property type="entry name" value="DNA GYRASE/TOPOISOMERASE SUBUNIT A"/>
    <property type="match status" value="1"/>
</dbReference>
<feature type="active site" description="O-(5'-phospho-DNA)-tyrosine intermediate" evidence="4">
    <location>
        <position position="25"/>
    </location>
</feature>
<dbReference type="Pfam" id="PF00521">
    <property type="entry name" value="DNA_topoisoIV"/>
    <property type="match status" value="1"/>
</dbReference>
<dbReference type="InterPro" id="IPR013760">
    <property type="entry name" value="Topo_IIA-like_dom_sf"/>
</dbReference>
<dbReference type="GO" id="GO:0005737">
    <property type="term" value="C:cytoplasm"/>
    <property type="evidence" value="ECO:0007669"/>
    <property type="project" value="TreeGrafter"/>
</dbReference>
<evidence type="ECO:0000313" key="7">
    <source>
        <dbReference type="Proteomes" id="UP000076420"/>
    </source>
</evidence>
<dbReference type="EnsemblMetazoa" id="BGLB006634-RB">
    <property type="protein sequence ID" value="BGLB006634-PB"/>
    <property type="gene ID" value="BGLB006634"/>
</dbReference>
<dbReference type="PANTHER" id="PTHR43493:SF9">
    <property type="entry name" value="DNA TOPOISOMERASE 4 SUBUNIT A"/>
    <property type="match status" value="1"/>
</dbReference>
<dbReference type="SMART" id="SM00434">
    <property type="entry name" value="TOP4c"/>
    <property type="match status" value="1"/>
</dbReference>
<feature type="domain" description="Topo IIA-type catalytic" evidence="5">
    <location>
        <begin position="1"/>
        <end position="170"/>
    </location>
</feature>
<dbReference type="SUPFAM" id="SSF56719">
    <property type="entry name" value="Type II DNA topoisomerase"/>
    <property type="match status" value="1"/>
</dbReference>
<evidence type="ECO:0000256" key="4">
    <source>
        <dbReference type="PROSITE-ProRule" id="PRU01384"/>
    </source>
</evidence>
<proteinExistence type="predicted"/>
<evidence type="ECO:0000259" key="5">
    <source>
        <dbReference type="PROSITE" id="PS52040"/>
    </source>
</evidence>